<evidence type="ECO:0000313" key="7">
    <source>
        <dbReference type="EMBL" id="KAG6607561.1"/>
    </source>
</evidence>
<dbReference type="PANTHER" id="PTHR43243">
    <property type="entry name" value="INNER MEMBRANE TRANSPORTER YGJI-RELATED"/>
    <property type="match status" value="1"/>
</dbReference>
<dbReference type="InterPro" id="IPR002293">
    <property type="entry name" value="AA/rel_permease1"/>
</dbReference>
<feature type="non-terminal residue" evidence="7">
    <location>
        <position position="1"/>
    </location>
</feature>
<feature type="transmembrane region" description="Helical" evidence="6">
    <location>
        <begin position="239"/>
        <end position="264"/>
    </location>
</feature>
<feature type="transmembrane region" description="Helical" evidence="6">
    <location>
        <begin position="207"/>
        <end position="227"/>
    </location>
</feature>
<dbReference type="GO" id="GO:0005886">
    <property type="term" value="C:plasma membrane"/>
    <property type="evidence" value="ECO:0007669"/>
    <property type="project" value="TreeGrafter"/>
</dbReference>
<feature type="transmembrane region" description="Helical" evidence="6">
    <location>
        <begin position="167"/>
        <end position="187"/>
    </location>
</feature>
<feature type="transmembrane region" description="Helical" evidence="6">
    <location>
        <begin position="110"/>
        <end position="129"/>
    </location>
</feature>
<protein>
    <submittedName>
        <fullName evidence="7">Cationic amino acid transporter 5</fullName>
    </submittedName>
</protein>
<evidence type="ECO:0000256" key="6">
    <source>
        <dbReference type="SAM" id="Phobius"/>
    </source>
</evidence>
<reference evidence="7 8" key="1">
    <citation type="journal article" date="2021" name="Hortic Res">
        <title>The domestication of Cucurbita argyrosperma as revealed by the genome of its wild relative.</title>
        <authorList>
            <person name="Barrera-Redondo J."/>
            <person name="Sanchez-de la Vega G."/>
            <person name="Aguirre-Liguori J.A."/>
            <person name="Castellanos-Morales G."/>
            <person name="Gutierrez-Guerrero Y.T."/>
            <person name="Aguirre-Dugua X."/>
            <person name="Aguirre-Planter E."/>
            <person name="Tenaillon M.I."/>
            <person name="Lira-Saade R."/>
            <person name="Eguiarte L.E."/>
        </authorList>
    </citation>
    <scope>NUCLEOTIDE SEQUENCE [LARGE SCALE GENOMIC DNA]</scope>
    <source>
        <strain evidence="7">JBR-2021</strain>
    </source>
</reference>
<comment type="caution">
    <text evidence="7">The sequence shown here is derived from an EMBL/GenBank/DDBJ whole genome shotgun (WGS) entry which is preliminary data.</text>
</comment>
<accession>A0AAV6P622</accession>
<dbReference type="EMBL" id="JAGKQH010000001">
    <property type="protein sequence ID" value="KAG6607561.1"/>
    <property type="molecule type" value="Genomic_DNA"/>
</dbReference>
<keyword evidence="5 6" id="KW-0472">Membrane</keyword>
<comment type="subcellular location">
    <subcellularLocation>
        <location evidence="1">Membrane</location>
        <topology evidence="1">Multi-pass membrane protein</topology>
    </subcellularLocation>
</comment>
<feature type="transmembrane region" description="Helical" evidence="6">
    <location>
        <begin position="78"/>
        <end position="98"/>
    </location>
</feature>
<organism evidence="7 8">
    <name type="scientific">Cucurbita argyrosperma subsp. sororia</name>
    <dbReference type="NCBI Taxonomy" id="37648"/>
    <lineage>
        <taxon>Eukaryota</taxon>
        <taxon>Viridiplantae</taxon>
        <taxon>Streptophyta</taxon>
        <taxon>Embryophyta</taxon>
        <taxon>Tracheophyta</taxon>
        <taxon>Spermatophyta</taxon>
        <taxon>Magnoliopsida</taxon>
        <taxon>eudicotyledons</taxon>
        <taxon>Gunneridae</taxon>
        <taxon>Pentapetalae</taxon>
        <taxon>rosids</taxon>
        <taxon>fabids</taxon>
        <taxon>Cucurbitales</taxon>
        <taxon>Cucurbitaceae</taxon>
        <taxon>Cucurbiteae</taxon>
        <taxon>Cucurbita</taxon>
    </lineage>
</organism>
<evidence type="ECO:0000256" key="1">
    <source>
        <dbReference type="ARBA" id="ARBA00004141"/>
    </source>
</evidence>
<dbReference type="GO" id="GO:0015189">
    <property type="term" value="F:L-lysine transmembrane transporter activity"/>
    <property type="evidence" value="ECO:0007669"/>
    <property type="project" value="TreeGrafter"/>
</dbReference>
<dbReference type="Proteomes" id="UP000685013">
    <property type="component" value="Chromosome 1"/>
</dbReference>
<keyword evidence="3 6" id="KW-0812">Transmembrane</keyword>
<keyword evidence="4 6" id="KW-1133">Transmembrane helix</keyword>
<dbReference type="PANTHER" id="PTHR43243:SF1">
    <property type="entry name" value="CATIONIC AMINO ACID TRANSPORTER 1"/>
    <property type="match status" value="1"/>
</dbReference>
<dbReference type="GO" id="GO:0005313">
    <property type="term" value="F:L-glutamate transmembrane transporter activity"/>
    <property type="evidence" value="ECO:0007669"/>
    <property type="project" value="TreeGrafter"/>
</dbReference>
<proteinExistence type="inferred from homology"/>
<sequence>MDQPNGDVGGGEGIKRKSCGCSKQDFLPEESFKSWRNYTKALKVTPARLLDRLTARSGEHIELIEMKARNQHEMKKSLTWWDLMWFGIGAGIFVLTGLETKKHASPAVVLSYVVSSVSAMLSVFCYTEFAVEIPAADSYNQLDPIAIIVIIVICTLIVASTKGSSRFNYIASIFHVAIILFIVIASLTKANPKNFTPFAPYGPRGIFVVFAVLFFAYVGFDVVSTIVEETKNLAKDIPIGLVGWCTTLAYCILAITLCLMQPYQQIDQDALFLVAFEAVGWGWAKYIVAAGAIKAGAIKGMNTVLLVNAVGQTLYLTHIARTHMISPCNCRVLGLKRRLDRLGGVHFHMVSLNSGSMARCPTGQKASRVGRAACPVAAFTVDRHQPFPFGSIDKVSFERFGIWTRILLIYYILIRVHASYDSVMESWTPSGEVNSSL</sequence>
<gene>
    <name evidence="7" type="primary">CAT5</name>
    <name evidence="7" type="ORF">SDJN03_00903</name>
</gene>
<evidence type="ECO:0000313" key="8">
    <source>
        <dbReference type="Proteomes" id="UP000685013"/>
    </source>
</evidence>
<feature type="transmembrane region" description="Helical" evidence="6">
    <location>
        <begin position="270"/>
        <end position="293"/>
    </location>
</feature>
<evidence type="ECO:0000256" key="3">
    <source>
        <dbReference type="ARBA" id="ARBA00022692"/>
    </source>
</evidence>
<keyword evidence="8" id="KW-1185">Reference proteome</keyword>
<name>A0AAV6P622_9ROSI</name>
<dbReference type="Pfam" id="PF13520">
    <property type="entry name" value="AA_permease_2"/>
    <property type="match status" value="1"/>
</dbReference>
<evidence type="ECO:0000256" key="5">
    <source>
        <dbReference type="ARBA" id="ARBA00023136"/>
    </source>
</evidence>
<evidence type="ECO:0000256" key="2">
    <source>
        <dbReference type="ARBA" id="ARBA00008572"/>
    </source>
</evidence>
<comment type="similarity">
    <text evidence="2">Belongs to the amino acid-polyamine-organocation (APC) superfamily. Cationic amino acid transporter (CAT) (TC 2.A.3.3) family.</text>
</comment>
<evidence type="ECO:0000256" key="4">
    <source>
        <dbReference type="ARBA" id="ARBA00022989"/>
    </source>
</evidence>
<feature type="transmembrane region" description="Helical" evidence="6">
    <location>
        <begin position="141"/>
        <end position="160"/>
    </location>
</feature>
<dbReference type="AlphaFoldDB" id="A0AAV6P622"/>